<accession>A0AAD9PM48</accession>
<name>A0AAD9PM48_9APIC</name>
<sequence>MEPPERMEPQQPPEPSPNSQGALSNKSNGCYGGWVSTRHAKGHACRDAFTAHFEFLIHLHVRHSIKSITRGSDLM</sequence>
<evidence type="ECO:0000256" key="1">
    <source>
        <dbReference type="SAM" id="MobiDB-lite"/>
    </source>
</evidence>
<proteinExistence type="predicted"/>
<dbReference type="EMBL" id="JALLKP010000001">
    <property type="protein sequence ID" value="KAK2197332.1"/>
    <property type="molecule type" value="Genomic_DNA"/>
</dbReference>
<reference evidence="2" key="1">
    <citation type="journal article" date="2023" name="Nat. Microbiol.">
        <title>Babesia duncani multi-omics identifies virulence factors and drug targets.</title>
        <authorList>
            <person name="Singh P."/>
            <person name="Lonardi S."/>
            <person name="Liang Q."/>
            <person name="Vydyam P."/>
            <person name="Khabirova E."/>
            <person name="Fang T."/>
            <person name="Gihaz S."/>
            <person name="Thekkiniath J."/>
            <person name="Munshi M."/>
            <person name="Abel S."/>
            <person name="Ciampossin L."/>
            <person name="Batugedara G."/>
            <person name="Gupta M."/>
            <person name="Lu X.M."/>
            <person name="Lenz T."/>
            <person name="Chakravarty S."/>
            <person name="Cornillot E."/>
            <person name="Hu Y."/>
            <person name="Ma W."/>
            <person name="Gonzalez L.M."/>
            <person name="Sanchez S."/>
            <person name="Estrada K."/>
            <person name="Sanchez-Flores A."/>
            <person name="Montero E."/>
            <person name="Harb O.S."/>
            <person name="Le Roch K.G."/>
            <person name="Mamoun C.B."/>
        </authorList>
    </citation>
    <scope>NUCLEOTIDE SEQUENCE</scope>
    <source>
        <strain evidence="2">WA1</strain>
    </source>
</reference>
<organism evidence="2 3">
    <name type="scientific">Babesia duncani</name>
    <dbReference type="NCBI Taxonomy" id="323732"/>
    <lineage>
        <taxon>Eukaryota</taxon>
        <taxon>Sar</taxon>
        <taxon>Alveolata</taxon>
        <taxon>Apicomplexa</taxon>
        <taxon>Aconoidasida</taxon>
        <taxon>Piroplasmida</taxon>
        <taxon>Babesiidae</taxon>
        <taxon>Babesia</taxon>
    </lineage>
</organism>
<keyword evidence="3" id="KW-1185">Reference proteome</keyword>
<dbReference type="GeneID" id="94334629"/>
<gene>
    <name evidence="2" type="ORF">BdWA1_000331</name>
</gene>
<evidence type="ECO:0000313" key="2">
    <source>
        <dbReference type="EMBL" id="KAK2197332.1"/>
    </source>
</evidence>
<evidence type="ECO:0000313" key="3">
    <source>
        <dbReference type="Proteomes" id="UP001214638"/>
    </source>
</evidence>
<protein>
    <submittedName>
        <fullName evidence="2">Uncharacterized protein</fullName>
    </submittedName>
</protein>
<comment type="caution">
    <text evidence="2">The sequence shown here is derived from an EMBL/GenBank/DDBJ whole genome shotgun (WGS) entry which is preliminary data.</text>
</comment>
<dbReference type="Proteomes" id="UP001214638">
    <property type="component" value="Unassembled WGS sequence"/>
</dbReference>
<feature type="region of interest" description="Disordered" evidence="1">
    <location>
        <begin position="1"/>
        <end position="28"/>
    </location>
</feature>
<dbReference type="RefSeq" id="XP_067804174.1">
    <property type="nucleotide sequence ID" value="XM_067945383.1"/>
</dbReference>
<dbReference type="KEGG" id="bdw:94334629"/>
<dbReference type="AlphaFoldDB" id="A0AAD9PM48"/>
<feature type="compositionally biased region" description="Polar residues" evidence="1">
    <location>
        <begin position="18"/>
        <end position="28"/>
    </location>
</feature>